<evidence type="ECO:0000313" key="7">
    <source>
        <dbReference type="Proteomes" id="UP000033558"/>
    </source>
</evidence>
<dbReference type="InterPro" id="IPR020103">
    <property type="entry name" value="PsdUridine_synth_cat_dom_sf"/>
</dbReference>
<dbReference type="GO" id="GO:0009982">
    <property type="term" value="F:pseudouridine synthase activity"/>
    <property type="evidence" value="ECO:0007669"/>
    <property type="project" value="InterPro"/>
</dbReference>
<dbReference type="InterPro" id="IPR006225">
    <property type="entry name" value="PsdUridine_synth_RluC/D"/>
</dbReference>
<dbReference type="Pfam" id="PF00849">
    <property type="entry name" value="PseudoU_synth_2"/>
    <property type="match status" value="1"/>
</dbReference>
<evidence type="ECO:0000256" key="2">
    <source>
        <dbReference type="ARBA" id="ARBA00010876"/>
    </source>
</evidence>
<dbReference type="NCBIfam" id="TIGR00005">
    <property type="entry name" value="rluA_subfam"/>
    <property type="match status" value="1"/>
</dbReference>
<evidence type="ECO:0000256" key="4">
    <source>
        <dbReference type="RuleBase" id="RU362028"/>
    </source>
</evidence>
<evidence type="ECO:0000259" key="5">
    <source>
        <dbReference type="Pfam" id="PF00849"/>
    </source>
</evidence>
<dbReference type="EC" id="5.4.99.-" evidence="4"/>
<feature type="active site" evidence="3">
    <location>
        <position position="133"/>
    </location>
</feature>
<dbReference type="PANTHER" id="PTHR21600">
    <property type="entry name" value="MITOCHONDRIAL RNA PSEUDOURIDINE SYNTHASE"/>
    <property type="match status" value="1"/>
</dbReference>
<dbReference type="CDD" id="cd02869">
    <property type="entry name" value="PseudoU_synth_RluA_like"/>
    <property type="match status" value="1"/>
</dbReference>
<dbReference type="PATRIC" id="fig|1218492.5.peg.1387"/>
<dbReference type="PANTHER" id="PTHR21600:SF35">
    <property type="entry name" value="PSEUDOURIDINE SYNTHASE"/>
    <property type="match status" value="1"/>
</dbReference>
<dbReference type="InterPro" id="IPR050188">
    <property type="entry name" value="RluA_PseudoU_synthase"/>
</dbReference>
<comment type="function">
    <text evidence="4">Responsible for synthesis of pseudouridine from uracil.</text>
</comment>
<dbReference type="RefSeq" id="WP_046317382.1">
    <property type="nucleotide sequence ID" value="NZ_JBHSZT010000005.1"/>
</dbReference>
<comment type="catalytic activity">
    <reaction evidence="1 4">
        <text>a uridine in RNA = a pseudouridine in RNA</text>
        <dbReference type="Rhea" id="RHEA:48348"/>
        <dbReference type="Rhea" id="RHEA-COMP:12068"/>
        <dbReference type="Rhea" id="RHEA-COMP:12069"/>
        <dbReference type="ChEBI" id="CHEBI:65314"/>
        <dbReference type="ChEBI" id="CHEBI:65315"/>
    </reaction>
</comment>
<evidence type="ECO:0000256" key="1">
    <source>
        <dbReference type="ARBA" id="ARBA00000073"/>
    </source>
</evidence>
<dbReference type="GO" id="GO:0003723">
    <property type="term" value="F:RNA binding"/>
    <property type="evidence" value="ECO:0007669"/>
    <property type="project" value="InterPro"/>
</dbReference>
<dbReference type="GO" id="GO:0000455">
    <property type="term" value="P:enzyme-directed rRNA pseudouridine synthesis"/>
    <property type="evidence" value="ECO:0007669"/>
    <property type="project" value="TreeGrafter"/>
</dbReference>
<evidence type="ECO:0000313" key="6">
    <source>
        <dbReference type="EMBL" id="KJY60651.1"/>
    </source>
</evidence>
<dbReference type="GO" id="GO:0140098">
    <property type="term" value="F:catalytic activity, acting on RNA"/>
    <property type="evidence" value="ECO:0007669"/>
    <property type="project" value="UniProtKB-ARBA"/>
</dbReference>
<proteinExistence type="inferred from homology"/>
<dbReference type="Gene3D" id="3.30.2350.10">
    <property type="entry name" value="Pseudouridine synthase"/>
    <property type="match status" value="1"/>
</dbReference>
<comment type="caution">
    <text evidence="6">The sequence shown here is derived from an EMBL/GenBank/DDBJ whole genome shotgun (WGS) entry which is preliminary data.</text>
</comment>
<keyword evidence="7" id="KW-1185">Reference proteome</keyword>
<reference evidence="6 7" key="1">
    <citation type="submission" date="2015-01" db="EMBL/GenBank/DDBJ databases">
        <title>Comparative genomics of the lactic acid bacteria isolated from the honey bee gut.</title>
        <authorList>
            <person name="Ellegaard K.M."/>
            <person name="Tamarit D."/>
            <person name="Javelind E."/>
            <person name="Olofsson T."/>
            <person name="Andersson S.G."/>
            <person name="Vasquez A."/>
        </authorList>
    </citation>
    <scope>NUCLEOTIDE SEQUENCE [LARGE SCALE GENOMIC DNA]</scope>
    <source>
        <strain evidence="6 7">Bin4</strain>
    </source>
</reference>
<keyword evidence="4" id="KW-0413">Isomerase</keyword>
<dbReference type="HOGENOM" id="CLU_016902_8_2_9"/>
<dbReference type="OrthoDB" id="9807829at2"/>
<dbReference type="AlphaFoldDB" id="A0A0F4LSX5"/>
<gene>
    <name evidence="6" type="ORF">JG30_13360</name>
</gene>
<evidence type="ECO:0000256" key="3">
    <source>
        <dbReference type="PIRSR" id="PIRSR606225-1"/>
    </source>
</evidence>
<dbReference type="InterPro" id="IPR006145">
    <property type="entry name" value="PsdUridine_synth_RsuA/RluA"/>
</dbReference>
<dbReference type="Proteomes" id="UP000033558">
    <property type="component" value="Unassembled WGS sequence"/>
</dbReference>
<dbReference type="SUPFAM" id="SSF55120">
    <property type="entry name" value="Pseudouridine synthase"/>
    <property type="match status" value="1"/>
</dbReference>
<sequence length="284" mass="32004">MQISLTNPTQQPLTVKKVLTQQGVSHRLYHKLKQIPANFVVNHHRVPADYLVNPQATVCFELPTENNPDLTASFQPLNCVYEDDHWLVVDKPVGLSSVPGPSNRIDTLTNRVKGYWLQQGSENLVPHIITRLDRDTQGLVLIAKHLLANSWAQQQLAQQQIKKYYYARVAGQLSTSHGLLDQPIGRQGQQIARQIMAEGQPALTEYWVLQTQATDTLVKVQLHTGRTHQIRVHFAATGHPLLGDQLYGGPVSSTYPHQALEAYYLSFFDPITQKPLTFTLPLRI</sequence>
<protein>
    <recommendedName>
        <fullName evidence="4">Pseudouridine synthase</fullName>
        <ecNumber evidence="4">5.4.99.-</ecNumber>
    </recommendedName>
</protein>
<organism evidence="6 7">
    <name type="scientific">Bombilactobacillus mellifer</name>
    <dbReference type="NCBI Taxonomy" id="1218492"/>
    <lineage>
        <taxon>Bacteria</taxon>
        <taxon>Bacillati</taxon>
        <taxon>Bacillota</taxon>
        <taxon>Bacilli</taxon>
        <taxon>Lactobacillales</taxon>
        <taxon>Lactobacillaceae</taxon>
        <taxon>Bombilactobacillus</taxon>
    </lineage>
</organism>
<dbReference type="STRING" id="1218492.JG30_13360"/>
<feature type="domain" description="Pseudouridine synthase RsuA/RluA-like" evidence="5">
    <location>
        <begin position="85"/>
        <end position="236"/>
    </location>
</feature>
<dbReference type="EMBL" id="JXJQ01000010">
    <property type="protein sequence ID" value="KJY60651.1"/>
    <property type="molecule type" value="Genomic_DNA"/>
</dbReference>
<name>A0A0F4LSX5_9LACO</name>
<comment type="similarity">
    <text evidence="2 4">Belongs to the pseudouridine synthase RluA family.</text>
</comment>
<accession>A0A0F4LSX5</accession>